<dbReference type="RefSeq" id="WP_103958234.1">
    <property type="nucleotide sequence ID" value="NZ_FNVT01000006.1"/>
</dbReference>
<dbReference type="Gene3D" id="3.30.750.24">
    <property type="entry name" value="STAS domain"/>
    <property type="match status" value="1"/>
</dbReference>
<gene>
    <name evidence="4" type="ORF">SAMN05444920_106322</name>
</gene>
<dbReference type="NCBIfam" id="TIGR00377">
    <property type="entry name" value="ant_ant_sig"/>
    <property type="match status" value="1"/>
</dbReference>
<dbReference type="PANTHER" id="PTHR33495:SF2">
    <property type="entry name" value="ANTI-SIGMA FACTOR ANTAGONIST TM_1081-RELATED"/>
    <property type="match status" value="1"/>
</dbReference>
<evidence type="ECO:0000256" key="2">
    <source>
        <dbReference type="RuleBase" id="RU003749"/>
    </source>
</evidence>
<dbReference type="OrthoDB" id="3404017at2"/>
<keyword evidence="5" id="KW-1185">Reference proteome</keyword>
<dbReference type="AlphaFoldDB" id="A0A1H6DVX7"/>
<evidence type="ECO:0000259" key="3">
    <source>
        <dbReference type="PROSITE" id="PS50801"/>
    </source>
</evidence>
<protein>
    <recommendedName>
        <fullName evidence="2">Anti-sigma factor antagonist</fullName>
    </recommendedName>
</protein>
<dbReference type="SUPFAM" id="SSF52091">
    <property type="entry name" value="SpoIIaa-like"/>
    <property type="match status" value="1"/>
</dbReference>
<comment type="similarity">
    <text evidence="1 2">Belongs to the anti-sigma-factor antagonist family.</text>
</comment>
<dbReference type="GO" id="GO:0043856">
    <property type="term" value="F:anti-sigma factor antagonist activity"/>
    <property type="evidence" value="ECO:0007669"/>
    <property type="project" value="InterPro"/>
</dbReference>
<sequence>MGEVSVETNEDGTLRLVLRGEIDFTNANEIHKTFREAIADQRPPAVFVDLADVTFMDSTGISVLVDGMRAALDVEAEYRVQNPSQRLLDQLRTTGLAKAFGLT</sequence>
<organism evidence="4 5">
    <name type="scientific">Nonomuraea solani</name>
    <dbReference type="NCBI Taxonomy" id="1144553"/>
    <lineage>
        <taxon>Bacteria</taxon>
        <taxon>Bacillati</taxon>
        <taxon>Actinomycetota</taxon>
        <taxon>Actinomycetes</taxon>
        <taxon>Streptosporangiales</taxon>
        <taxon>Streptosporangiaceae</taxon>
        <taxon>Nonomuraea</taxon>
    </lineage>
</organism>
<evidence type="ECO:0000313" key="5">
    <source>
        <dbReference type="Proteomes" id="UP000236732"/>
    </source>
</evidence>
<evidence type="ECO:0000313" key="4">
    <source>
        <dbReference type="EMBL" id="SEG88886.1"/>
    </source>
</evidence>
<evidence type="ECO:0000256" key="1">
    <source>
        <dbReference type="ARBA" id="ARBA00009013"/>
    </source>
</evidence>
<name>A0A1H6DVX7_9ACTN</name>
<dbReference type="InterPro" id="IPR036513">
    <property type="entry name" value="STAS_dom_sf"/>
</dbReference>
<proteinExistence type="inferred from homology"/>
<dbReference type="Pfam" id="PF01740">
    <property type="entry name" value="STAS"/>
    <property type="match status" value="1"/>
</dbReference>
<dbReference type="Proteomes" id="UP000236732">
    <property type="component" value="Unassembled WGS sequence"/>
</dbReference>
<dbReference type="InterPro" id="IPR003658">
    <property type="entry name" value="Anti-sigma_ant"/>
</dbReference>
<feature type="domain" description="STAS" evidence="3">
    <location>
        <begin position="11"/>
        <end position="103"/>
    </location>
</feature>
<dbReference type="InterPro" id="IPR002645">
    <property type="entry name" value="STAS_dom"/>
</dbReference>
<accession>A0A1H6DVX7</accession>
<reference evidence="4 5" key="1">
    <citation type="submission" date="2016-10" db="EMBL/GenBank/DDBJ databases">
        <authorList>
            <person name="de Groot N.N."/>
        </authorList>
    </citation>
    <scope>NUCLEOTIDE SEQUENCE [LARGE SCALE GENOMIC DNA]</scope>
    <source>
        <strain evidence="4 5">CGMCC 4.7037</strain>
    </source>
</reference>
<dbReference type="PROSITE" id="PS50801">
    <property type="entry name" value="STAS"/>
    <property type="match status" value="1"/>
</dbReference>
<dbReference type="CDD" id="cd07043">
    <property type="entry name" value="STAS_anti-anti-sigma_factors"/>
    <property type="match status" value="1"/>
</dbReference>
<dbReference type="PANTHER" id="PTHR33495">
    <property type="entry name" value="ANTI-SIGMA FACTOR ANTAGONIST TM_1081-RELATED-RELATED"/>
    <property type="match status" value="1"/>
</dbReference>
<dbReference type="EMBL" id="FNVT01000006">
    <property type="protein sequence ID" value="SEG88886.1"/>
    <property type="molecule type" value="Genomic_DNA"/>
</dbReference>